<dbReference type="Proteomes" id="UP000004968">
    <property type="component" value="Unassembled WGS sequence"/>
</dbReference>
<sequence>MVASITDKNITADLAVRTVAKALKSQTGIKSTLILHSDQGSQYTSRDFVEFCEKARITQSTSYAGSMARIQKRGPQGPGSDIYPKPKRHFDDLPRRRTLQLE</sequence>
<name>D3AV35_9FIRM</name>
<feature type="domain" description="Integrase catalytic" evidence="2">
    <location>
        <begin position="2"/>
        <end position="66"/>
    </location>
</feature>
<reference evidence="3 4" key="1">
    <citation type="submission" date="2010-01" db="EMBL/GenBank/DDBJ databases">
        <authorList>
            <person name="Weinstock G."/>
            <person name="Sodergren E."/>
            <person name="Clifton S."/>
            <person name="Fulton L."/>
            <person name="Fulton B."/>
            <person name="Courtney L."/>
            <person name="Fronick C."/>
            <person name="Harrison M."/>
            <person name="Strong C."/>
            <person name="Farmer C."/>
            <person name="Delahaunty K."/>
            <person name="Markovic C."/>
            <person name="Hall O."/>
            <person name="Minx P."/>
            <person name="Tomlinson C."/>
            <person name="Mitreva M."/>
            <person name="Nelson J."/>
            <person name="Hou S."/>
            <person name="Wollam A."/>
            <person name="Pepin K.H."/>
            <person name="Johnson M."/>
            <person name="Bhonagiri V."/>
            <person name="Nash W.E."/>
            <person name="Warren W."/>
            <person name="Chinwalla A."/>
            <person name="Mardis E.R."/>
            <person name="Wilson R.K."/>
        </authorList>
    </citation>
    <scope>NUCLEOTIDE SEQUENCE [LARGE SCALE GENOMIC DNA]</scope>
    <source>
        <strain evidence="3 4">DSM 13479</strain>
    </source>
</reference>
<protein>
    <recommendedName>
        <fullName evidence="2">Integrase catalytic domain-containing protein</fullName>
    </recommendedName>
</protein>
<dbReference type="Pfam" id="PF00665">
    <property type="entry name" value="rve"/>
    <property type="match status" value="1"/>
</dbReference>
<evidence type="ECO:0000259" key="2">
    <source>
        <dbReference type="Pfam" id="PF00665"/>
    </source>
</evidence>
<evidence type="ECO:0000313" key="3">
    <source>
        <dbReference type="EMBL" id="EFC94322.1"/>
    </source>
</evidence>
<dbReference type="HOGENOM" id="CLU_2273505_0_0_9"/>
<dbReference type="InterPro" id="IPR036397">
    <property type="entry name" value="RNaseH_sf"/>
</dbReference>
<organism evidence="3 4">
    <name type="scientific">Hungatella hathewayi DSM 13479</name>
    <dbReference type="NCBI Taxonomy" id="566550"/>
    <lineage>
        <taxon>Bacteria</taxon>
        <taxon>Bacillati</taxon>
        <taxon>Bacillota</taxon>
        <taxon>Clostridia</taxon>
        <taxon>Lachnospirales</taxon>
        <taxon>Lachnospiraceae</taxon>
        <taxon>Hungatella</taxon>
    </lineage>
</organism>
<evidence type="ECO:0000313" key="4">
    <source>
        <dbReference type="Proteomes" id="UP000004968"/>
    </source>
</evidence>
<dbReference type="Gene3D" id="3.30.420.10">
    <property type="entry name" value="Ribonuclease H-like superfamily/Ribonuclease H"/>
    <property type="match status" value="1"/>
</dbReference>
<dbReference type="EMBL" id="ACIO01001195">
    <property type="protein sequence ID" value="EFC94322.1"/>
    <property type="molecule type" value="Genomic_DNA"/>
</dbReference>
<comment type="caution">
    <text evidence="3">The sequence shown here is derived from an EMBL/GenBank/DDBJ whole genome shotgun (WGS) entry which is preliminary data.</text>
</comment>
<evidence type="ECO:0000256" key="1">
    <source>
        <dbReference type="SAM" id="MobiDB-lite"/>
    </source>
</evidence>
<dbReference type="AlphaFoldDB" id="D3AV35"/>
<accession>D3AV35</accession>
<dbReference type="InterPro" id="IPR001584">
    <property type="entry name" value="Integrase_cat-core"/>
</dbReference>
<feature type="region of interest" description="Disordered" evidence="1">
    <location>
        <begin position="66"/>
        <end position="102"/>
    </location>
</feature>
<dbReference type="GO" id="GO:0003676">
    <property type="term" value="F:nucleic acid binding"/>
    <property type="evidence" value="ECO:0007669"/>
    <property type="project" value="InterPro"/>
</dbReference>
<gene>
    <name evidence="3" type="ORF">CLOSTHATH_07511</name>
</gene>
<dbReference type="SUPFAM" id="SSF53098">
    <property type="entry name" value="Ribonuclease H-like"/>
    <property type="match status" value="1"/>
</dbReference>
<dbReference type="InterPro" id="IPR012337">
    <property type="entry name" value="RNaseH-like_sf"/>
</dbReference>
<proteinExistence type="predicted"/>
<dbReference type="GO" id="GO:0015074">
    <property type="term" value="P:DNA integration"/>
    <property type="evidence" value="ECO:0007669"/>
    <property type="project" value="InterPro"/>
</dbReference>